<dbReference type="InterPro" id="IPR050309">
    <property type="entry name" value="Type-B_Carboxylest/Lipase"/>
</dbReference>
<sequence>MSDPVVETTAGKVRGYTSKAIQVFKGIPYGGPTGGRNRFLRPKPPTPWPGERDATDYGAACPQPVRAETTAARVAAGFPKQEVQNEDCLVLNVWTPAVQDHCRRPVMVWFHGGAWEFGSGGGPDSEGISLAHRGDVVVVTVNHRLSIFGHLYLGEAFGEEYTTSGNTGVLDLVASLEWVRDNIEAFGGDPGNVTIFGLSGGGSKIWTLLAMPGARGLFRRAIPISGYLMWPRVTLESATCAADAALEELGVHRGNLEQLAAVPTSRLLEASSAALRKITGGDAPLLTFPITTVFSPVIDGIALPDYPMSAIAAGSCGDVSVMVGTNRHDHFNATRLDSNFGWLDDEGLRRRLRTVLGDRVDGIVDLYRSTRPGASASALLVTISTDLEWRIPAIRVAEAKLAGGGKPPYMYFCSLDVGPTPLVFGNVNLPTLDRVAGQGAAGQINPAWVQFAREGDPNHAAIPTWPPYSLSERATIIFDFECHVVNDPWRDERLVWEGLR</sequence>
<dbReference type="InterPro" id="IPR019826">
    <property type="entry name" value="Carboxylesterase_B_AS"/>
</dbReference>
<dbReference type="SUPFAM" id="SSF53474">
    <property type="entry name" value="alpha/beta-Hydrolases"/>
    <property type="match status" value="1"/>
</dbReference>
<accession>A0A160V849</accession>
<dbReference type="Pfam" id="PF00135">
    <property type="entry name" value="COesterase"/>
    <property type="match status" value="1"/>
</dbReference>
<proteinExistence type="inferred from homology"/>
<name>A0A160V849_9ZZZZ</name>
<evidence type="ECO:0000313" key="4">
    <source>
        <dbReference type="EMBL" id="CUV01325.1"/>
    </source>
</evidence>
<dbReference type="InterPro" id="IPR029058">
    <property type="entry name" value="AB_hydrolase_fold"/>
</dbReference>
<evidence type="ECO:0000256" key="2">
    <source>
        <dbReference type="ARBA" id="ARBA00022801"/>
    </source>
</evidence>
<keyword evidence="2" id="KW-0378">Hydrolase</keyword>
<dbReference type="PROSITE" id="PS00122">
    <property type="entry name" value="CARBOXYLESTERASE_B_1"/>
    <property type="match status" value="1"/>
</dbReference>
<dbReference type="GO" id="GO:0016787">
    <property type="term" value="F:hydrolase activity"/>
    <property type="evidence" value="ECO:0007669"/>
    <property type="project" value="UniProtKB-KW"/>
</dbReference>
<feature type="domain" description="Carboxylesterase type B" evidence="3">
    <location>
        <begin position="3"/>
        <end position="474"/>
    </location>
</feature>
<protein>
    <submittedName>
        <fullName evidence="4">Putative carboxylesterase type B</fullName>
    </submittedName>
</protein>
<dbReference type="AlphaFoldDB" id="A0A160V849"/>
<comment type="similarity">
    <text evidence="1">Belongs to the type-B carboxylesterase/lipase family.</text>
</comment>
<gene>
    <name evidence="4" type="ORF">MGWOODY_Clf2190</name>
</gene>
<dbReference type="PANTHER" id="PTHR11559">
    <property type="entry name" value="CARBOXYLESTERASE"/>
    <property type="match status" value="1"/>
</dbReference>
<organism evidence="4">
    <name type="scientific">hydrothermal vent metagenome</name>
    <dbReference type="NCBI Taxonomy" id="652676"/>
    <lineage>
        <taxon>unclassified sequences</taxon>
        <taxon>metagenomes</taxon>
        <taxon>ecological metagenomes</taxon>
    </lineage>
</organism>
<reference evidence="4" key="1">
    <citation type="submission" date="2015-10" db="EMBL/GenBank/DDBJ databases">
        <authorList>
            <person name="Gilbert D.G."/>
        </authorList>
    </citation>
    <scope>NUCLEOTIDE SEQUENCE</scope>
</reference>
<dbReference type="EMBL" id="FAXA01000048">
    <property type="protein sequence ID" value="CUV01325.1"/>
    <property type="molecule type" value="Genomic_DNA"/>
</dbReference>
<evidence type="ECO:0000259" key="3">
    <source>
        <dbReference type="Pfam" id="PF00135"/>
    </source>
</evidence>
<dbReference type="InterPro" id="IPR002018">
    <property type="entry name" value="CarbesteraseB"/>
</dbReference>
<evidence type="ECO:0000256" key="1">
    <source>
        <dbReference type="ARBA" id="ARBA00005964"/>
    </source>
</evidence>
<dbReference type="Gene3D" id="3.40.50.1820">
    <property type="entry name" value="alpha/beta hydrolase"/>
    <property type="match status" value="1"/>
</dbReference>